<organism evidence="1 2">
    <name type="scientific">Roseateles chitinivorans</name>
    <dbReference type="NCBI Taxonomy" id="2917965"/>
    <lineage>
        <taxon>Bacteria</taxon>
        <taxon>Pseudomonadati</taxon>
        <taxon>Pseudomonadota</taxon>
        <taxon>Betaproteobacteria</taxon>
        <taxon>Burkholderiales</taxon>
        <taxon>Sphaerotilaceae</taxon>
        <taxon>Roseateles</taxon>
    </lineage>
</organism>
<evidence type="ECO:0008006" key="3">
    <source>
        <dbReference type="Google" id="ProtNLM"/>
    </source>
</evidence>
<name>A0A2G9CCX9_9BURK</name>
<evidence type="ECO:0000313" key="2">
    <source>
        <dbReference type="Proteomes" id="UP000231501"/>
    </source>
</evidence>
<protein>
    <recommendedName>
        <fullName evidence="3">DUF2917 domain-containing protein</fullName>
    </recommendedName>
</protein>
<sequence length="98" mass="10790">MARATPSSSESLAPASFDGDHALAAGQSTLLRLARGTVLHLRGGEISIEDAPTLWADHCWPQPMRLRAGESWVVPRSGWWRIDGRPSRDGLGRFSLRR</sequence>
<proteinExistence type="predicted"/>
<keyword evidence="2" id="KW-1185">Reference proteome</keyword>
<dbReference type="EMBL" id="PEOG01000011">
    <property type="protein sequence ID" value="PIM54245.1"/>
    <property type="molecule type" value="Genomic_DNA"/>
</dbReference>
<accession>A0A2G9CCX9</accession>
<gene>
    <name evidence="1" type="ORF">CS062_04875</name>
</gene>
<dbReference type="Proteomes" id="UP000231501">
    <property type="component" value="Unassembled WGS sequence"/>
</dbReference>
<evidence type="ECO:0000313" key="1">
    <source>
        <dbReference type="EMBL" id="PIM54245.1"/>
    </source>
</evidence>
<dbReference type="AlphaFoldDB" id="A0A2G9CCX9"/>
<comment type="caution">
    <text evidence="1">The sequence shown here is derived from an EMBL/GenBank/DDBJ whole genome shotgun (WGS) entry which is preliminary data.</text>
</comment>
<reference evidence="1 2" key="1">
    <citation type="submission" date="2017-11" db="EMBL/GenBank/DDBJ databases">
        <title>Draft genome sequence of Mitsuaria sp. HWN-4.</title>
        <authorList>
            <person name="Gundlapally S.R."/>
        </authorList>
    </citation>
    <scope>NUCLEOTIDE SEQUENCE [LARGE SCALE GENOMIC DNA]</scope>
    <source>
        <strain evidence="1 2">HWN-4</strain>
    </source>
</reference>